<feature type="compositionally biased region" description="Acidic residues" evidence="12">
    <location>
        <begin position="1917"/>
        <end position="1955"/>
    </location>
</feature>
<feature type="region of interest" description="Disordered" evidence="12">
    <location>
        <begin position="1855"/>
        <end position="1957"/>
    </location>
</feature>
<keyword evidence="15" id="KW-1185">Reference proteome</keyword>
<evidence type="ECO:0000256" key="8">
    <source>
        <dbReference type="ARBA" id="ARBA00022816"/>
    </source>
</evidence>
<proteinExistence type="inferred from homology"/>
<feature type="compositionally biased region" description="Polar residues" evidence="12">
    <location>
        <begin position="2580"/>
        <end position="2594"/>
    </location>
</feature>
<dbReference type="GO" id="GO:0061630">
    <property type="term" value="F:ubiquitin protein ligase activity"/>
    <property type="evidence" value="ECO:0007669"/>
    <property type="project" value="UniProtKB-EC"/>
</dbReference>
<evidence type="ECO:0000259" key="13">
    <source>
        <dbReference type="PROSITE" id="PS50237"/>
    </source>
</evidence>
<evidence type="ECO:0000256" key="6">
    <source>
        <dbReference type="ARBA" id="ARBA00022679"/>
    </source>
</evidence>
<dbReference type="OrthoDB" id="8068875at2759"/>
<feature type="region of interest" description="Disordered" evidence="12">
    <location>
        <begin position="2327"/>
        <end position="2357"/>
    </location>
</feature>
<feature type="region of interest" description="Disordered" evidence="12">
    <location>
        <begin position="2185"/>
        <end position="2247"/>
    </location>
</feature>
<feature type="compositionally biased region" description="Acidic residues" evidence="12">
    <location>
        <begin position="1889"/>
        <end position="1909"/>
    </location>
</feature>
<evidence type="ECO:0000256" key="12">
    <source>
        <dbReference type="SAM" id="MobiDB-lite"/>
    </source>
</evidence>
<keyword evidence="8" id="KW-0509">mRNA transport</keyword>
<feature type="region of interest" description="Disordered" evidence="12">
    <location>
        <begin position="1790"/>
        <end position="1823"/>
    </location>
</feature>
<feature type="region of interest" description="Disordered" evidence="12">
    <location>
        <begin position="210"/>
        <end position="229"/>
    </location>
</feature>
<evidence type="ECO:0000313" key="14">
    <source>
        <dbReference type="EMBL" id="EPX73305.1"/>
    </source>
</evidence>
<dbReference type="InterPro" id="IPR050409">
    <property type="entry name" value="E3_ubiq-protein_ligase"/>
</dbReference>
<feature type="compositionally biased region" description="Basic and acidic residues" evidence="12">
    <location>
        <begin position="2185"/>
        <end position="2202"/>
    </location>
</feature>
<feature type="region of interest" description="Disordered" evidence="12">
    <location>
        <begin position="2567"/>
        <end position="2611"/>
    </location>
</feature>
<feature type="compositionally biased region" description="Low complexity" evidence="12">
    <location>
        <begin position="210"/>
        <end position="227"/>
    </location>
</feature>
<feature type="compositionally biased region" description="Acidic residues" evidence="12">
    <location>
        <begin position="2331"/>
        <end position="2349"/>
    </location>
</feature>
<dbReference type="OMA" id="DCHFSRE"/>
<dbReference type="PROSITE" id="PS50237">
    <property type="entry name" value="HECT"/>
    <property type="match status" value="1"/>
</dbReference>
<dbReference type="Gene3D" id="3.30.2410.10">
    <property type="entry name" value="Hect, E3 ligase catalytic domain"/>
    <property type="match status" value="1"/>
</dbReference>
<sequence>MRITKSPSKNPNSQPPPWVLEFIKEVQDEKRCPLDKVASLCSDFRKREWTYPRGDLYSWIPVLNRFDAILEKTVEDYDLKTKVQTRPFDPQSYTVLLEVLRFSTYLLKHCANRSIYNSTGYLEQLLNSSELEILDATLGLLLHIVQKATISRRGKQLFSLSQDRLFRFLSFLPQEATKSGLAQNYESILFLNDIPAPWCSLEFSYYKSSSSKVSDSSKTGSSTSSPSEGLRVLKVSPEELSVKPVHDLLVQLSTENQIPEQNTPDFLISILLHKNLPDLNKRRTMVRIGLLALSNLVYAHSQAVQSRFMLADPEITTHLATLVSVDTKLPQEFKAVVFECFKAFFFRKNMVPSVLAALNVSVSYGLMMNLVRDFSNNLSDENFEYNREYVDSFYDFLQFMATSPLGGNMACSAGLTSLLGHHLSLKSPRALYVVSRSISMLDHLIDGYSMAFPDFSESKGLDLLVTRLQFELEASLHDVKSGRGNAEICLNMDYAIPYDRYFLLKNLLKFILHLIQTGGSVVELRNLIDSSLISSLAFLLDHHEVFGSNLFASATNIMSTFIHNEPTCYGIIHEKKLSHSFLEAVNRRILNSCDAITSIPLAFGAICLNSQGFNLFLEKNPVPHFFSIFTSYNHCKALSSSDNAAILGTYIDELMRHQPFLKDGIVKMIFETVDKVCDLLRTFNPLDYVDATDFPYLIYFETFSSFLENIISNEGHAKNLMSKGIITHILKLMQVPVLAYGFVDSSAFNTLFVLLHHIIDFDAAEVFRPLLDCIMFNCENSNVEQSLNPINAIVKGQLCGQLVNLQDSEIFFQFTIIGNLISMFSELFSSYAALKKAGNLPLVQLFISPSRYAGVFDILCNIKNLSTSVDVFLCSQVSSDYALCCGSLVSISADKKEKENLETKKRELKEDPSFNKFKNIRTNFTQTTYSISKFFTSLTRALGNSSIQDINEFKGIYKLGSNIALVVDELVGMACSQILNREELPDELALHVSLMSILDASAIIREDDSKVTLTLLISRIFAGSQTLQLLLKLSGRVISYFALVGEDTTARTSRILLALSSTLLNLIHMLTSADFISETEKPLNFSLKLQLDNNELSDCGSKLMHLLQAHSFLTMVKIWESSADYRLPYITKALITNILSNCLQFEEGISSLSEAAQNSLRESQSQSTDEKSSLESPKLSDTVNDETLLNLLINEVPSNMVTEFNNFKSRLVKTCVSLSSYEGDVNQSLCDLLYSGDEVQMNSDLQLETTVAMIKEIKSLSSLDEGDSRISQFGPAIGLLGLFISHDFTQNKAKNYILEELDFLLNALESMRQCYVQDVNATWVVSILFLLEVLLTNSRKPDEFEFNSKDCSLKLIDGSISINHAAQQKILVSLIYLMKQYTSNLGVVTSAMRLILLLTANYDMVHMFIDSNGLDVLFAAMKACAATCNEALHVPFIVILRRLLESERVIELIMFDDLRNIFKLQGRARKTELLNFIRTNSEMVLRSPDAFQKIIKETCQLAHFAPNADHHYLELKETLPEAYSKDQINSDASLMSQTSSKVITSLLDEIMETVDSQRKMQKPVDSEFKPESDPMYMYNVFLLQCLTELLSGYDSCKKCFMEYQPKRKSSFFTLSRKYNSYLVGFFLEKLLPFGSIRLSEDNEIRKAFSVSNWAISILVFLCAYSNDQQTDVVDELRREVLSCVLKFYRSSSVNSENLESYYCKLLVVAELCYRLGDAQTVSQKAPNQLLRKSQDVNIKAMIDLGFIPALTSATSEIDMNYPVSRKVIRHILRPLQLLTKEAIFLSQTNPESLSGNIQEAETDDSVSDDSEESEGDEPPDLYRNSVLGIFQGDIANENEDNYEGSEDDDVYEEMDFEDDQSGSPGSVVSDDENDDTMYSDNNDMNIEFMVDEDQDGSDQGDSSSYDDDESSHGDIISIDEEDIDNTGEPYEWEDEGNETSDYERDEELHDQDEENGSTTFEAMENAFTEASDEDNEDEAIDNVSPVEIDFLDNEEGSSSEQDEDFQWEWNADVPSGADIISRHGALLRDLFPLPGLSRRVMIINSGDNARSRSFLNSKSSEDILKHPLLLRNNLSSEGKAVEVNESLSDLDSHVSSGAASQRLLFYLSMDTSTTDMSRIGWTALKNQIHNDPLRATSDFTPLFTTQRWNGIVSMFFGHAAGSTALRVTGSVLFGLVPPALEKYNHEKEESERQSQPKNEKPADVGAPETEDPDVQNSEMNEMEGVRTEEPEPVQEANTADEGQTISIRGRDVNVSSLGIDPTFLLALPEDMREEVVFQHIQERHIESISDSSRRLDPSFLEVLPTDIRDELLFQEAVQMRLFDNARNNESGDNELEMERLDEVDEAEDEQRERSVKPVKKVPVPPLVDRSGILSMIRLLYIPQHNGKNPFYDLVVNISENKQQRADILGLLLYVLHEASTSTRSTEKCYKDLTIRSLNVPQQKEFKKYHGLLDSLCKVPVINGITSRSLILQQTIDLLSHLSSWADHFPSFFLSMQDFIGLPYKKSGSKKNKETNVYKVAPINVLLSLLGREEIFGNTLVMNTFSELLSTLTRPLLSFYKHQKPAEELNQVSEDRDDTGNSDVNTPRTDESSAQVEKKGKKPTNPPQITDDNLRLAASLITTDSCSSRTFQNALSVMFHLCSAPHAKNIIGKELLRHAQKYGNAITGDLSRLSEEVKSGRNETELQNALAPFCPASSNQAKLLRCLKALDYIFERRPKREEQSPQNIVQLLEFYDNLQFVTLWDVLSNCLVSMREQTSITHVSTVLLPLIESLMVICRPVYLDLPEEVSKRISPMLERLKGLFISFTEEHRKIINMMVFTTPSLMSGSFSLLVKNPKVLEFENKRNYFSRQLHAEAAKEQYPPLNINVRRDQVFLDSYRALHFKDADEVKFSKLNIHFRDEEGVDAGGVTREWLQVLARQMFNPDYALFLPVAGDATTFHPNRDSSVNPDHLSFFKFTGRIIGKSVYDGRLLDCHFSRAVYKHMLHRSVSVKDIESLDPDYCKSLVWMLNNDITDIITEEFAVEKDVFGEKTIVDLIPNGRNIPVTELNKHDYVNRMVDYKLVESVKDQLQSLLEGFSDIIPPNLIQIFNEQELELLISGLPEIDNDDWRNNTEYHGYNVSSPQIQWFWRAVRSFDEEERAKLLQFATGTSKVPLNGFKELEGMSGFQRFNIHKSYGSLNRLPQSHTCFNQLDLPEYETYEQLRTMLLTAINEGSEGFGFA</sequence>
<dbReference type="UniPathway" id="UPA00143"/>
<evidence type="ECO:0000256" key="3">
    <source>
        <dbReference type="ARBA" id="ARBA00004906"/>
    </source>
</evidence>
<dbReference type="InterPro" id="IPR000569">
    <property type="entry name" value="HECT_dom"/>
</dbReference>
<feature type="compositionally biased region" description="Acidic residues" evidence="12">
    <location>
        <begin position="1800"/>
        <end position="1819"/>
    </location>
</feature>
<dbReference type="Gene3D" id="3.90.1750.10">
    <property type="entry name" value="Hect, E3 ligase catalytic domains"/>
    <property type="match status" value="1"/>
</dbReference>
<feature type="active site" description="Glycyl thioester intermediate" evidence="11">
    <location>
        <position position="3188"/>
    </location>
</feature>
<evidence type="ECO:0000256" key="7">
    <source>
        <dbReference type="ARBA" id="ARBA00022786"/>
    </source>
</evidence>
<dbReference type="GO" id="GO:0005634">
    <property type="term" value="C:nucleus"/>
    <property type="evidence" value="ECO:0007669"/>
    <property type="project" value="UniProtKB-SubCell"/>
</dbReference>
<dbReference type="SUPFAM" id="SSF56204">
    <property type="entry name" value="Hect, E3 ligase catalytic domain"/>
    <property type="match status" value="1"/>
</dbReference>
<evidence type="ECO:0000256" key="9">
    <source>
        <dbReference type="ARBA" id="ARBA00023242"/>
    </source>
</evidence>
<dbReference type="GO" id="GO:0120113">
    <property type="term" value="P:cytoplasm to vacuole targeting by the NVT pathway"/>
    <property type="evidence" value="ECO:0007669"/>
    <property type="project" value="UniProtKB-ARBA"/>
</dbReference>
<keyword evidence="5" id="KW-0813">Transport</keyword>
<dbReference type="eggNOG" id="KOG0939">
    <property type="taxonomic scope" value="Eukaryota"/>
</dbReference>
<dbReference type="Pfam" id="PF00632">
    <property type="entry name" value="HECT"/>
    <property type="match status" value="1"/>
</dbReference>
<keyword evidence="9" id="KW-0539">Nucleus</keyword>
<evidence type="ECO:0000256" key="5">
    <source>
        <dbReference type="ARBA" id="ARBA00022448"/>
    </source>
</evidence>
<feature type="domain" description="HECT" evidence="13">
    <location>
        <begin position="2885"/>
        <end position="3221"/>
    </location>
</feature>
<gene>
    <name evidence="14" type="ORF">SOCG_01056</name>
</gene>
<dbReference type="GO" id="GO:0005737">
    <property type="term" value="C:cytoplasm"/>
    <property type="evidence" value="ECO:0007669"/>
    <property type="project" value="TreeGrafter"/>
</dbReference>
<comment type="pathway">
    <text evidence="3">Protein modification; protein ubiquitination.</text>
</comment>
<dbReference type="FunFam" id="3.90.1750.10:FF:000003">
    <property type="entry name" value="E3 ubiquitin-protein ligase UPL1"/>
    <property type="match status" value="1"/>
</dbReference>
<dbReference type="SMART" id="SM00119">
    <property type="entry name" value="HECTc"/>
    <property type="match status" value="1"/>
</dbReference>
<keyword evidence="14" id="KW-0436">Ligase</keyword>
<dbReference type="Pfam" id="PF14377">
    <property type="entry name" value="UBM"/>
    <property type="match status" value="2"/>
</dbReference>
<dbReference type="Pfam" id="PF06025">
    <property type="entry name" value="DUF913"/>
    <property type="match status" value="1"/>
</dbReference>
<evidence type="ECO:0000313" key="15">
    <source>
        <dbReference type="Proteomes" id="UP000016088"/>
    </source>
</evidence>
<keyword evidence="7 11" id="KW-0833">Ubl conjugation pathway</keyword>
<protein>
    <recommendedName>
        <fullName evidence="4">HECT-type E3 ubiquitin transferase</fullName>
        <ecNumber evidence="4">2.3.2.26</ecNumber>
    </recommendedName>
</protein>
<evidence type="ECO:0000256" key="2">
    <source>
        <dbReference type="ARBA" id="ARBA00004123"/>
    </source>
</evidence>
<feature type="compositionally biased region" description="Polar residues" evidence="12">
    <location>
        <begin position="2235"/>
        <end position="2246"/>
    </location>
</feature>
<comment type="similarity">
    <text evidence="10">Belongs to the UPL family. TOM1/PTR1 subfamily.</text>
</comment>
<dbReference type="VEuPathDB" id="FungiDB:SOCG_01056"/>
<organism evidence="14 15">
    <name type="scientific">Schizosaccharomyces octosporus (strain yFS286)</name>
    <name type="common">Fission yeast</name>
    <name type="synonym">Octosporomyces octosporus</name>
    <dbReference type="NCBI Taxonomy" id="483514"/>
    <lineage>
        <taxon>Eukaryota</taxon>
        <taxon>Fungi</taxon>
        <taxon>Dikarya</taxon>
        <taxon>Ascomycota</taxon>
        <taxon>Taphrinomycotina</taxon>
        <taxon>Schizosaccharomycetes</taxon>
        <taxon>Schizosaccharomycetales</taxon>
        <taxon>Schizosaccharomycetaceae</taxon>
        <taxon>Schizosaccharomyces</taxon>
    </lineage>
</organism>
<dbReference type="InterPro" id="IPR010309">
    <property type="entry name" value="E3_Ub_ligase_DUF908"/>
</dbReference>
<keyword evidence="6" id="KW-0808">Transferase</keyword>
<dbReference type="PANTHER" id="PTHR11254">
    <property type="entry name" value="HECT DOMAIN UBIQUITIN-PROTEIN LIGASE"/>
    <property type="match status" value="1"/>
</dbReference>
<dbReference type="InterPro" id="IPR035983">
    <property type="entry name" value="Hect_E3_ubiquitin_ligase"/>
</dbReference>
<dbReference type="Pfam" id="PF06012">
    <property type="entry name" value="DUF908"/>
    <property type="match status" value="1"/>
</dbReference>
<accession>S9R4M6</accession>
<dbReference type="Proteomes" id="UP000016088">
    <property type="component" value="Unassembled WGS sequence"/>
</dbReference>
<dbReference type="GO" id="GO:0006511">
    <property type="term" value="P:ubiquitin-dependent protein catabolic process"/>
    <property type="evidence" value="ECO:0007669"/>
    <property type="project" value="TreeGrafter"/>
</dbReference>
<evidence type="ECO:0000256" key="1">
    <source>
        <dbReference type="ARBA" id="ARBA00000885"/>
    </source>
</evidence>
<dbReference type="RefSeq" id="XP_013018930.1">
    <property type="nucleotide sequence ID" value="XM_013163476.1"/>
</dbReference>
<evidence type="ECO:0000256" key="10">
    <source>
        <dbReference type="ARBA" id="ARBA00034494"/>
    </source>
</evidence>
<dbReference type="EC" id="2.3.2.26" evidence="4"/>
<dbReference type="HOGENOM" id="CLU_000215_0_1_1"/>
<dbReference type="FunFam" id="3.30.2410.10:FF:000004">
    <property type="entry name" value="E3 ubiquitin-protein ligase HUWE1, variant"/>
    <property type="match status" value="1"/>
</dbReference>
<dbReference type="EMBL" id="KE503207">
    <property type="protein sequence ID" value="EPX73305.1"/>
    <property type="molecule type" value="Genomic_DNA"/>
</dbReference>
<dbReference type="InterPro" id="IPR010314">
    <property type="entry name" value="E3_Ub_ligase_DUF913"/>
</dbReference>
<dbReference type="GO" id="GO:0000209">
    <property type="term" value="P:protein polyubiquitination"/>
    <property type="evidence" value="ECO:0007669"/>
    <property type="project" value="TreeGrafter"/>
</dbReference>
<reference evidence="14 15" key="1">
    <citation type="journal article" date="2011" name="Science">
        <title>Comparative functional genomics of the fission yeasts.</title>
        <authorList>
            <person name="Rhind N."/>
            <person name="Chen Z."/>
            <person name="Yassour M."/>
            <person name="Thompson D.A."/>
            <person name="Haas B.J."/>
            <person name="Habib N."/>
            <person name="Wapinski I."/>
            <person name="Roy S."/>
            <person name="Lin M.F."/>
            <person name="Heiman D.I."/>
            <person name="Young S.K."/>
            <person name="Furuya K."/>
            <person name="Guo Y."/>
            <person name="Pidoux A."/>
            <person name="Chen H.M."/>
            <person name="Robbertse B."/>
            <person name="Goldberg J.M."/>
            <person name="Aoki K."/>
            <person name="Bayne E.H."/>
            <person name="Berlin A.M."/>
            <person name="Desjardins C.A."/>
            <person name="Dobbs E."/>
            <person name="Dukaj L."/>
            <person name="Fan L."/>
            <person name="FitzGerald M.G."/>
            <person name="French C."/>
            <person name="Gujja S."/>
            <person name="Hansen K."/>
            <person name="Keifenheim D."/>
            <person name="Levin J.Z."/>
            <person name="Mosher R.A."/>
            <person name="Mueller C.A."/>
            <person name="Pfiffner J."/>
            <person name="Priest M."/>
            <person name="Russ C."/>
            <person name="Smialowska A."/>
            <person name="Swoboda P."/>
            <person name="Sykes S.M."/>
            <person name="Vaughn M."/>
            <person name="Vengrova S."/>
            <person name="Yoder R."/>
            <person name="Zeng Q."/>
            <person name="Allshire R."/>
            <person name="Baulcombe D."/>
            <person name="Birren B.W."/>
            <person name="Brown W."/>
            <person name="Ekwall K."/>
            <person name="Kellis M."/>
            <person name="Leatherwood J."/>
            <person name="Levin H."/>
            <person name="Margalit H."/>
            <person name="Martienssen R."/>
            <person name="Nieduszynski C.A."/>
            <person name="Spatafora J.W."/>
            <person name="Friedman N."/>
            <person name="Dalgaard J.Z."/>
            <person name="Baumann P."/>
            <person name="Niki H."/>
            <person name="Regev A."/>
            <person name="Nusbaum C."/>
        </authorList>
    </citation>
    <scope>NUCLEOTIDE SEQUENCE [LARGE SCALE GENOMIC DNA]</scope>
    <source>
        <strain evidence="15">yFS286</strain>
    </source>
</reference>
<comment type="subcellular location">
    <subcellularLocation>
        <location evidence="2">Nucleus</location>
    </subcellularLocation>
</comment>
<dbReference type="GO" id="GO:0051028">
    <property type="term" value="P:mRNA transport"/>
    <property type="evidence" value="ECO:0007669"/>
    <property type="project" value="UniProtKB-KW"/>
</dbReference>
<evidence type="ECO:0000256" key="4">
    <source>
        <dbReference type="ARBA" id="ARBA00012485"/>
    </source>
</evidence>
<comment type="catalytic activity">
    <reaction evidence="1">
        <text>S-ubiquitinyl-[E2 ubiquitin-conjugating enzyme]-L-cysteine + [acceptor protein]-L-lysine = [E2 ubiquitin-conjugating enzyme]-L-cysteine + N(6)-ubiquitinyl-[acceptor protein]-L-lysine.</text>
        <dbReference type="EC" id="2.3.2.26"/>
    </reaction>
</comment>
<dbReference type="PANTHER" id="PTHR11254:SF67">
    <property type="entry name" value="E3 UBIQUITIN-PROTEIN LIGASE HUWE1"/>
    <property type="match status" value="1"/>
</dbReference>
<evidence type="ECO:0000256" key="11">
    <source>
        <dbReference type="PROSITE-ProRule" id="PRU00104"/>
    </source>
</evidence>
<name>S9R4M6_SCHOY</name>
<dbReference type="InterPro" id="IPR025527">
    <property type="entry name" value="HUWE1/Rev1_UBM"/>
</dbReference>
<feature type="compositionally biased region" description="Polar residues" evidence="12">
    <location>
        <begin position="1156"/>
        <end position="1167"/>
    </location>
</feature>
<dbReference type="GO" id="GO:0016874">
    <property type="term" value="F:ligase activity"/>
    <property type="evidence" value="ECO:0007669"/>
    <property type="project" value="UniProtKB-KW"/>
</dbReference>
<dbReference type="FunFam" id="3.30.2160.10:FF:000001">
    <property type="entry name" value="E3 ubiquitin-protein ligase NEDD4-like"/>
    <property type="match status" value="1"/>
</dbReference>
<dbReference type="CDD" id="cd00078">
    <property type="entry name" value="HECTc"/>
    <property type="match status" value="1"/>
</dbReference>
<dbReference type="GeneID" id="25030040"/>
<feature type="region of interest" description="Disordered" evidence="12">
    <location>
        <begin position="1156"/>
        <end position="1179"/>
    </location>
</feature>
<dbReference type="Gene3D" id="3.30.2160.10">
    <property type="entry name" value="Hect, E3 ligase catalytic domain"/>
    <property type="match status" value="1"/>
</dbReference>